<protein>
    <recommendedName>
        <fullName evidence="16">UDP-N-acetylenolpyruvoylglucosamine reductase</fullName>
        <ecNumber evidence="16">1.3.1.98</ecNumber>
    </recommendedName>
    <alternativeName>
        <fullName evidence="16">UDP-N-acetylmuramate dehydrogenase</fullName>
    </alternativeName>
</protein>
<dbReference type="SUPFAM" id="SSF56194">
    <property type="entry name" value="Uridine diphospho-N-Acetylenolpyruvylglucosamine reductase, MurB, C-terminal domain"/>
    <property type="match status" value="1"/>
</dbReference>
<feature type="active site" evidence="16">
    <location>
        <position position="328"/>
    </location>
</feature>
<keyword evidence="12 16" id="KW-0560">Oxidoreductase</keyword>
<reference evidence="18" key="1">
    <citation type="submission" date="2020-10" db="EMBL/GenBank/DDBJ databases">
        <authorList>
            <person name="Gilroy R."/>
        </authorList>
    </citation>
    <scope>NUCLEOTIDE SEQUENCE</scope>
    <source>
        <strain evidence="18">ChiSjej4B22-8148</strain>
    </source>
</reference>
<dbReference type="PANTHER" id="PTHR21071">
    <property type="entry name" value="UDP-N-ACETYLENOLPYRUVOYLGLUCOSAMINE REDUCTASE"/>
    <property type="match status" value="1"/>
</dbReference>
<evidence type="ECO:0000256" key="8">
    <source>
        <dbReference type="ARBA" id="ARBA00022827"/>
    </source>
</evidence>
<evidence type="ECO:0000256" key="11">
    <source>
        <dbReference type="ARBA" id="ARBA00022984"/>
    </source>
</evidence>
<reference evidence="18" key="2">
    <citation type="journal article" date="2021" name="PeerJ">
        <title>Extensive microbial diversity within the chicken gut microbiome revealed by metagenomics and culture.</title>
        <authorList>
            <person name="Gilroy R."/>
            <person name="Ravi A."/>
            <person name="Getino M."/>
            <person name="Pursley I."/>
            <person name="Horton D.L."/>
            <person name="Alikhan N.F."/>
            <person name="Baker D."/>
            <person name="Gharbi K."/>
            <person name="Hall N."/>
            <person name="Watson M."/>
            <person name="Adriaenssens E.M."/>
            <person name="Foster-Nyarko E."/>
            <person name="Jarju S."/>
            <person name="Secka A."/>
            <person name="Antonio M."/>
            <person name="Oren A."/>
            <person name="Chaudhuri R.R."/>
            <person name="La Ragione R."/>
            <person name="Hildebrand F."/>
            <person name="Pallen M.J."/>
        </authorList>
    </citation>
    <scope>NUCLEOTIDE SEQUENCE</scope>
    <source>
        <strain evidence="18">ChiSjej4B22-8148</strain>
    </source>
</reference>
<dbReference type="InterPro" id="IPR016166">
    <property type="entry name" value="FAD-bd_PCMH"/>
</dbReference>
<dbReference type="EMBL" id="DVGK01000075">
    <property type="protein sequence ID" value="HIR13562.1"/>
    <property type="molecule type" value="Genomic_DNA"/>
</dbReference>
<dbReference type="PROSITE" id="PS51387">
    <property type="entry name" value="FAD_PCMH"/>
    <property type="match status" value="1"/>
</dbReference>
<sequence length="335" mass="36827">MRICSLAFTRELLYDKKNSSRTKRDGCRNGDFRMENLIKAMSAAAGSECVFVQEEMKRHTTFRIGGPADVFVAPKTAGAAAKVVQICRESKTPFYIIGNGSNLLVSDRGYRGVVIQLFRNFSRIETEGNRIEAQAGAMLSAVAAKARDARLSGFEFAAGIPGTLGGAMVMNAGAYGGELKDVLEEALILDHDGQIRWIPAEDMEFGYRRSAVAAKGWIALGARLRLREGEPEEIRRRMEELRAQRVSKQPLEYPSAGSTFKRPEGYFAGKLIMEAGLRGFSVGDAQVSEKHCGFVINKGNATASEVKTLMQEVVRRVRENSGVTLEPEVKMLGEF</sequence>
<dbReference type="GO" id="GO:0071555">
    <property type="term" value="P:cell wall organization"/>
    <property type="evidence" value="ECO:0007669"/>
    <property type="project" value="UniProtKB-KW"/>
</dbReference>
<keyword evidence="14 16" id="KW-0961">Cell wall biogenesis/degradation</keyword>
<dbReference type="EC" id="1.3.1.98" evidence="16"/>
<dbReference type="Proteomes" id="UP000886757">
    <property type="component" value="Unassembled WGS sequence"/>
</dbReference>
<dbReference type="Pfam" id="PF01565">
    <property type="entry name" value="FAD_binding_4"/>
    <property type="match status" value="1"/>
</dbReference>
<keyword evidence="8 16" id="KW-0274">FAD</keyword>
<feature type="active site" description="Proton donor" evidence="16">
    <location>
        <position position="258"/>
    </location>
</feature>
<dbReference type="PANTHER" id="PTHR21071:SF4">
    <property type="entry name" value="UDP-N-ACETYLENOLPYRUVOYLGLUCOSAMINE REDUCTASE"/>
    <property type="match status" value="1"/>
</dbReference>
<evidence type="ECO:0000256" key="2">
    <source>
        <dbReference type="ARBA" id="ARBA00003921"/>
    </source>
</evidence>
<keyword evidence="11 16" id="KW-0573">Peptidoglycan synthesis</keyword>
<gene>
    <name evidence="16 18" type="primary">murB</name>
    <name evidence="18" type="ORF">IAB31_06525</name>
</gene>
<comment type="catalytic activity">
    <reaction evidence="15 16">
        <text>UDP-N-acetyl-alpha-D-muramate + NADP(+) = UDP-N-acetyl-3-O-(1-carboxyvinyl)-alpha-D-glucosamine + NADPH + H(+)</text>
        <dbReference type="Rhea" id="RHEA:12248"/>
        <dbReference type="ChEBI" id="CHEBI:15378"/>
        <dbReference type="ChEBI" id="CHEBI:57783"/>
        <dbReference type="ChEBI" id="CHEBI:58349"/>
        <dbReference type="ChEBI" id="CHEBI:68483"/>
        <dbReference type="ChEBI" id="CHEBI:70757"/>
        <dbReference type="EC" id="1.3.1.98"/>
    </reaction>
</comment>
<feature type="active site" evidence="16">
    <location>
        <position position="208"/>
    </location>
</feature>
<dbReference type="Gene3D" id="3.90.78.10">
    <property type="entry name" value="UDP-N-acetylenolpyruvoylglucosamine reductase, C-terminal domain"/>
    <property type="match status" value="1"/>
</dbReference>
<dbReference type="GO" id="GO:0009252">
    <property type="term" value="P:peptidoglycan biosynthetic process"/>
    <property type="evidence" value="ECO:0007669"/>
    <property type="project" value="UniProtKB-UniRule"/>
</dbReference>
<dbReference type="NCBIfam" id="TIGR00179">
    <property type="entry name" value="murB"/>
    <property type="match status" value="1"/>
</dbReference>
<evidence type="ECO:0000256" key="1">
    <source>
        <dbReference type="ARBA" id="ARBA00001974"/>
    </source>
</evidence>
<evidence type="ECO:0000256" key="4">
    <source>
        <dbReference type="ARBA" id="ARBA00004752"/>
    </source>
</evidence>
<feature type="domain" description="FAD-binding PCMH-type" evidence="17">
    <location>
        <begin position="63"/>
        <end position="229"/>
    </location>
</feature>
<dbReference type="InterPro" id="IPR016169">
    <property type="entry name" value="FAD-bd_PCMH_sub2"/>
</dbReference>
<dbReference type="Gene3D" id="3.30.43.10">
    <property type="entry name" value="Uridine Diphospho-n-acetylenolpyruvylglucosamine Reductase, domain 2"/>
    <property type="match status" value="1"/>
</dbReference>
<dbReference type="GO" id="GO:0051301">
    <property type="term" value="P:cell division"/>
    <property type="evidence" value="ECO:0007669"/>
    <property type="project" value="UniProtKB-KW"/>
</dbReference>
<keyword evidence="5 16" id="KW-0963">Cytoplasm</keyword>
<dbReference type="InterPro" id="IPR036635">
    <property type="entry name" value="MurB_C_sf"/>
</dbReference>
<evidence type="ECO:0000256" key="15">
    <source>
        <dbReference type="ARBA" id="ARBA00048914"/>
    </source>
</evidence>
<name>A0A9D1AC74_9FIRM</name>
<keyword evidence="7 16" id="KW-0285">Flavoprotein</keyword>
<evidence type="ECO:0000256" key="13">
    <source>
        <dbReference type="ARBA" id="ARBA00023306"/>
    </source>
</evidence>
<evidence type="ECO:0000256" key="16">
    <source>
        <dbReference type="HAMAP-Rule" id="MF_00037"/>
    </source>
</evidence>
<evidence type="ECO:0000256" key="5">
    <source>
        <dbReference type="ARBA" id="ARBA00022490"/>
    </source>
</evidence>
<dbReference type="GO" id="GO:0005829">
    <property type="term" value="C:cytosol"/>
    <property type="evidence" value="ECO:0007669"/>
    <property type="project" value="TreeGrafter"/>
</dbReference>
<comment type="caution">
    <text evidence="18">The sequence shown here is derived from an EMBL/GenBank/DDBJ whole genome shotgun (WGS) entry which is preliminary data.</text>
</comment>
<evidence type="ECO:0000256" key="9">
    <source>
        <dbReference type="ARBA" id="ARBA00022857"/>
    </source>
</evidence>
<keyword evidence="13 16" id="KW-0131">Cell cycle</keyword>
<evidence type="ECO:0000259" key="17">
    <source>
        <dbReference type="PROSITE" id="PS51387"/>
    </source>
</evidence>
<keyword evidence="6 16" id="KW-0132">Cell division</keyword>
<dbReference type="GO" id="GO:0071949">
    <property type="term" value="F:FAD binding"/>
    <property type="evidence" value="ECO:0007669"/>
    <property type="project" value="InterPro"/>
</dbReference>
<comment type="subcellular location">
    <subcellularLocation>
        <location evidence="3 16">Cytoplasm</location>
    </subcellularLocation>
</comment>
<dbReference type="SUPFAM" id="SSF56176">
    <property type="entry name" value="FAD-binding/transporter-associated domain-like"/>
    <property type="match status" value="1"/>
</dbReference>
<dbReference type="Gene3D" id="3.30.465.10">
    <property type="match status" value="1"/>
</dbReference>
<comment type="similarity">
    <text evidence="16">Belongs to the MurB family.</text>
</comment>
<dbReference type="InterPro" id="IPR036318">
    <property type="entry name" value="FAD-bd_PCMH-like_sf"/>
</dbReference>
<evidence type="ECO:0000256" key="14">
    <source>
        <dbReference type="ARBA" id="ARBA00023316"/>
    </source>
</evidence>
<dbReference type="GO" id="GO:0008360">
    <property type="term" value="P:regulation of cell shape"/>
    <property type="evidence" value="ECO:0007669"/>
    <property type="project" value="UniProtKB-KW"/>
</dbReference>
<accession>A0A9D1AC74</accession>
<evidence type="ECO:0000313" key="19">
    <source>
        <dbReference type="Proteomes" id="UP000886757"/>
    </source>
</evidence>
<evidence type="ECO:0000256" key="12">
    <source>
        <dbReference type="ARBA" id="ARBA00023002"/>
    </source>
</evidence>
<dbReference type="NCBIfam" id="NF010480">
    <property type="entry name" value="PRK13905.1"/>
    <property type="match status" value="1"/>
</dbReference>
<dbReference type="InterPro" id="IPR003170">
    <property type="entry name" value="MurB"/>
</dbReference>
<keyword evidence="9 16" id="KW-0521">NADP</keyword>
<dbReference type="InterPro" id="IPR006094">
    <property type="entry name" value="Oxid_FAD_bind_N"/>
</dbReference>
<dbReference type="InterPro" id="IPR016167">
    <property type="entry name" value="FAD-bd_PCMH_sub1"/>
</dbReference>
<keyword evidence="10 16" id="KW-0133">Cell shape</keyword>
<comment type="pathway">
    <text evidence="4 16">Cell wall biogenesis; peptidoglycan biosynthesis.</text>
</comment>
<dbReference type="Pfam" id="PF02873">
    <property type="entry name" value="MurB_C"/>
    <property type="match status" value="1"/>
</dbReference>
<evidence type="ECO:0000256" key="10">
    <source>
        <dbReference type="ARBA" id="ARBA00022960"/>
    </source>
</evidence>
<evidence type="ECO:0000313" key="18">
    <source>
        <dbReference type="EMBL" id="HIR13562.1"/>
    </source>
</evidence>
<proteinExistence type="inferred from homology"/>
<dbReference type="AlphaFoldDB" id="A0A9D1AC74"/>
<dbReference type="GO" id="GO:0008762">
    <property type="term" value="F:UDP-N-acetylmuramate dehydrogenase activity"/>
    <property type="evidence" value="ECO:0007669"/>
    <property type="project" value="UniProtKB-UniRule"/>
</dbReference>
<evidence type="ECO:0000256" key="3">
    <source>
        <dbReference type="ARBA" id="ARBA00004496"/>
    </source>
</evidence>
<organism evidence="18 19">
    <name type="scientific">Candidatus Choladousia intestinavium</name>
    <dbReference type="NCBI Taxonomy" id="2840727"/>
    <lineage>
        <taxon>Bacteria</taxon>
        <taxon>Bacillati</taxon>
        <taxon>Bacillota</taxon>
        <taxon>Clostridia</taxon>
        <taxon>Lachnospirales</taxon>
        <taxon>Lachnospiraceae</taxon>
        <taxon>Lachnospiraceae incertae sedis</taxon>
        <taxon>Candidatus Choladousia</taxon>
    </lineage>
</organism>
<dbReference type="HAMAP" id="MF_00037">
    <property type="entry name" value="MurB"/>
    <property type="match status" value="1"/>
</dbReference>
<comment type="cofactor">
    <cofactor evidence="1 16">
        <name>FAD</name>
        <dbReference type="ChEBI" id="CHEBI:57692"/>
    </cofactor>
</comment>
<dbReference type="InterPro" id="IPR011601">
    <property type="entry name" value="MurB_C"/>
</dbReference>
<evidence type="ECO:0000256" key="7">
    <source>
        <dbReference type="ARBA" id="ARBA00022630"/>
    </source>
</evidence>
<evidence type="ECO:0000256" key="6">
    <source>
        <dbReference type="ARBA" id="ARBA00022618"/>
    </source>
</evidence>
<comment type="function">
    <text evidence="2 16">Cell wall formation.</text>
</comment>